<evidence type="ECO:0000256" key="4">
    <source>
        <dbReference type="SAM" id="SignalP"/>
    </source>
</evidence>
<dbReference type="OrthoDB" id="9806267at2"/>
<proteinExistence type="predicted"/>
<dbReference type="Proteomes" id="UP000243197">
    <property type="component" value="Chromosome"/>
</dbReference>
<dbReference type="CDD" id="cd02696">
    <property type="entry name" value="MurNAc-LAA"/>
    <property type="match status" value="1"/>
</dbReference>
<evidence type="ECO:0000259" key="5">
    <source>
        <dbReference type="SMART" id="SM00646"/>
    </source>
</evidence>
<dbReference type="Gene3D" id="3.40.630.40">
    <property type="entry name" value="Zn-dependent exopeptidases"/>
    <property type="match status" value="1"/>
</dbReference>
<keyword evidence="3" id="KW-0378">Hydrolase</keyword>
<evidence type="ECO:0000256" key="1">
    <source>
        <dbReference type="ARBA" id="ARBA00001561"/>
    </source>
</evidence>
<dbReference type="AlphaFoldDB" id="A0A1J1E9B1"/>
<dbReference type="FunFam" id="3.40.630.40:FF:000005">
    <property type="entry name" value="N-acetylmuramoyl-L-alanine amidase (AmiA)"/>
    <property type="match status" value="1"/>
</dbReference>
<dbReference type="Pfam" id="PF01520">
    <property type="entry name" value="Amidase_3"/>
    <property type="match status" value="1"/>
</dbReference>
<dbReference type="GO" id="GO:0030288">
    <property type="term" value="C:outer membrane-bounded periplasmic space"/>
    <property type="evidence" value="ECO:0007669"/>
    <property type="project" value="TreeGrafter"/>
</dbReference>
<feature type="signal peptide" evidence="4">
    <location>
        <begin position="1"/>
        <end position="18"/>
    </location>
</feature>
<dbReference type="InterPro" id="IPR002508">
    <property type="entry name" value="MurNAc-LAA_cat"/>
</dbReference>
<evidence type="ECO:0000313" key="7">
    <source>
        <dbReference type="Proteomes" id="UP000243197"/>
    </source>
</evidence>
<dbReference type="SMART" id="SM00646">
    <property type="entry name" value="Ami_3"/>
    <property type="match status" value="1"/>
</dbReference>
<feature type="domain" description="MurNAc-LAA" evidence="5">
    <location>
        <begin position="90"/>
        <end position="248"/>
    </location>
</feature>
<reference evidence="6 7" key="1">
    <citation type="submission" date="2014-03" db="EMBL/GenBank/DDBJ databases">
        <title>complete genome sequence of Flavobacteriaceae bacterium JBKA-6.</title>
        <authorList>
            <person name="Takano T."/>
            <person name="Nakamura Y."/>
            <person name="Takuma S."/>
            <person name="Yasuike M."/>
            <person name="Matsuyama T."/>
            <person name="Sakai T."/>
            <person name="Fujiwara A."/>
            <person name="Kimoto K."/>
            <person name="Fukuda Y."/>
            <person name="Kondo H."/>
            <person name="Hirono I."/>
            <person name="Nakayasu C."/>
        </authorList>
    </citation>
    <scope>NUCLEOTIDE SEQUENCE [LARGE SCALE GENOMIC DNA]</scope>
    <source>
        <strain evidence="6 7">JBKA-6</strain>
    </source>
</reference>
<evidence type="ECO:0000313" key="6">
    <source>
        <dbReference type="EMBL" id="BAV94491.1"/>
    </source>
</evidence>
<organism evidence="6 7">
    <name type="scientific">Ichthyobacterium seriolicida</name>
    <dbReference type="NCBI Taxonomy" id="242600"/>
    <lineage>
        <taxon>Bacteria</taxon>
        <taxon>Pseudomonadati</taxon>
        <taxon>Bacteroidota</taxon>
        <taxon>Flavobacteriia</taxon>
        <taxon>Flavobacteriales</taxon>
        <taxon>Ichthyobacteriaceae</taxon>
        <taxon>Ichthyobacterium</taxon>
    </lineage>
</organism>
<name>A0A1J1E9B1_9FLAO</name>
<accession>A0A1J1E9B1</accession>
<dbReference type="KEGG" id="ise:JBKA6_0478"/>
<dbReference type="InterPro" id="IPR050695">
    <property type="entry name" value="N-acetylmuramoyl_amidase_3"/>
</dbReference>
<dbReference type="RefSeq" id="WP_096685520.1">
    <property type="nucleotide sequence ID" value="NZ_AP014564.1"/>
</dbReference>
<protein>
    <recommendedName>
        <fullName evidence="2">N-acetylmuramoyl-L-alanine amidase</fullName>
        <ecNumber evidence="2">3.5.1.28</ecNumber>
    </recommendedName>
</protein>
<dbReference type="EMBL" id="AP014564">
    <property type="protein sequence ID" value="BAV94491.1"/>
    <property type="molecule type" value="Genomic_DNA"/>
</dbReference>
<dbReference type="PANTHER" id="PTHR30404:SF0">
    <property type="entry name" value="N-ACETYLMURAMOYL-L-ALANINE AMIDASE AMIC"/>
    <property type="match status" value="1"/>
</dbReference>
<dbReference type="GO" id="GO:0008745">
    <property type="term" value="F:N-acetylmuramoyl-L-alanine amidase activity"/>
    <property type="evidence" value="ECO:0007669"/>
    <property type="project" value="UniProtKB-EC"/>
</dbReference>
<sequence length="352" mass="40438">MRLRLLWLILFFSSRAFAQDSAIFTVVLDAGHGGKDPGTINGNKPAVMEKDVVLKITLALGDIIEKEFKENVKVIYTRKDDRFVDLKDRSEIAIKNKADLFISIHCNSSPSKKIYGSETFVMGVHQNENSLEVSKRENSVILLEENYEKKYQGFDPNSPESIVGINLLQSNHIDNSIMLSSFIQSEFKNRANRLDRGVKQAGFWVISRNTMPSVLVELGFLSNDKERPFLNSKKGQEIMARAIFKAFKNYKEIIEKKRGRVVSNIDKAKLESKENNEVVYKIQFLTSRKKIGLKDKMFSGMKKVGFYSENNIYKYTCGDGTDYEKVSKYLDLIKKKYKGAFIVRFKNSKRIR</sequence>
<feature type="chain" id="PRO_5012995239" description="N-acetylmuramoyl-L-alanine amidase" evidence="4">
    <location>
        <begin position="19"/>
        <end position="352"/>
    </location>
</feature>
<gene>
    <name evidence="6" type="ORF">JBKA6_0478</name>
</gene>
<dbReference type="SUPFAM" id="SSF53187">
    <property type="entry name" value="Zn-dependent exopeptidases"/>
    <property type="match status" value="1"/>
</dbReference>
<evidence type="ECO:0000256" key="2">
    <source>
        <dbReference type="ARBA" id="ARBA00011901"/>
    </source>
</evidence>
<dbReference type="GO" id="GO:0009253">
    <property type="term" value="P:peptidoglycan catabolic process"/>
    <property type="evidence" value="ECO:0007669"/>
    <property type="project" value="InterPro"/>
</dbReference>
<keyword evidence="7" id="KW-1185">Reference proteome</keyword>
<evidence type="ECO:0000256" key="3">
    <source>
        <dbReference type="ARBA" id="ARBA00022801"/>
    </source>
</evidence>
<keyword evidence="4" id="KW-0732">Signal</keyword>
<comment type="catalytic activity">
    <reaction evidence="1">
        <text>Hydrolyzes the link between N-acetylmuramoyl residues and L-amino acid residues in certain cell-wall glycopeptides.</text>
        <dbReference type="EC" id="3.5.1.28"/>
    </reaction>
</comment>
<dbReference type="EC" id="3.5.1.28" evidence="2"/>
<dbReference type="PANTHER" id="PTHR30404">
    <property type="entry name" value="N-ACETYLMURAMOYL-L-ALANINE AMIDASE"/>
    <property type="match status" value="1"/>
</dbReference>